<proteinExistence type="predicted"/>
<evidence type="ECO:0000313" key="3">
    <source>
        <dbReference type="Proteomes" id="UP001153076"/>
    </source>
</evidence>
<dbReference type="EMBL" id="JAKOGI010000782">
    <property type="protein sequence ID" value="KAJ8430571.1"/>
    <property type="molecule type" value="Genomic_DNA"/>
</dbReference>
<name>A0A9Q1JSX1_9CARY</name>
<comment type="caution">
    <text evidence="2">The sequence shown here is derived from an EMBL/GenBank/DDBJ whole genome shotgun (WGS) entry which is preliminary data.</text>
</comment>
<keyword evidence="3" id="KW-1185">Reference proteome</keyword>
<dbReference type="PANTHER" id="PTHR35481">
    <property type="entry name" value="DNA-DIRECTED RNA POLYMERASE SUBUNIT ALPHA"/>
    <property type="match status" value="1"/>
</dbReference>
<evidence type="ECO:0000313" key="2">
    <source>
        <dbReference type="EMBL" id="KAJ8430571.1"/>
    </source>
</evidence>
<feature type="domain" description="DUF7903" evidence="1">
    <location>
        <begin position="25"/>
        <end position="91"/>
    </location>
</feature>
<gene>
    <name evidence="2" type="ORF">Cgig2_019143</name>
</gene>
<protein>
    <recommendedName>
        <fullName evidence="1">DUF7903 domain-containing protein</fullName>
    </recommendedName>
</protein>
<accession>A0A9Q1JSX1</accession>
<dbReference type="AlphaFoldDB" id="A0A9Q1JSX1"/>
<dbReference type="Proteomes" id="UP001153076">
    <property type="component" value="Unassembled WGS sequence"/>
</dbReference>
<dbReference type="Pfam" id="PF25475">
    <property type="entry name" value="DUF7903"/>
    <property type="match status" value="2"/>
</dbReference>
<reference evidence="2" key="1">
    <citation type="submission" date="2022-04" db="EMBL/GenBank/DDBJ databases">
        <title>Carnegiea gigantea Genome sequencing and assembly v2.</title>
        <authorList>
            <person name="Copetti D."/>
            <person name="Sanderson M.J."/>
            <person name="Burquez A."/>
            <person name="Wojciechowski M.F."/>
        </authorList>
    </citation>
    <scope>NUCLEOTIDE SEQUENCE</scope>
    <source>
        <strain evidence="2">SGP5-SGP5p</strain>
        <tissue evidence="2">Aerial part</tissue>
    </source>
</reference>
<organism evidence="2 3">
    <name type="scientific">Carnegiea gigantea</name>
    <dbReference type="NCBI Taxonomy" id="171969"/>
    <lineage>
        <taxon>Eukaryota</taxon>
        <taxon>Viridiplantae</taxon>
        <taxon>Streptophyta</taxon>
        <taxon>Embryophyta</taxon>
        <taxon>Tracheophyta</taxon>
        <taxon>Spermatophyta</taxon>
        <taxon>Magnoliopsida</taxon>
        <taxon>eudicotyledons</taxon>
        <taxon>Gunneridae</taxon>
        <taxon>Pentapetalae</taxon>
        <taxon>Caryophyllales</taxon>
        <taxon>Cactineae</taxon>
        <taxon>Cactaceae</taxon>
        <taxon>Cactoideae</taxon>
        <taxon>Echinocereeae</taxon>
        <taxon>Carnegiea</taxon>
    </lineage>
</organism>
<sequence>MSRFFFHSMLVLENRTVLSAKEETLADAKQPGSMISCKCRIQEGEKKLELHKIESSPLRHLVVDTSCLDSSVDLRLALFTKKNITAVTVRAETKKSNDEFQRILVQLQSLLESIDEKQSISDLISSAILDPNVKGGLKWPLGRANSGARYSVIGVWHTKSEFYSNSSLRLKVREADRYDFLTSAGYVTWEISLKLTGMARILMEPGDNAMAVWTSSKDTLRLIWDHFLSWQGSLVPYCE</sequence>
<dbReference type="InterPro" id="IPR057225">
    <property type="entry name" value="DUF7903"/>
</dbReference>
<dbReference type="OrthoDB" id="2014147at2759"/>
<dbReference type="PANTHER" id="PTHR35481:SF1">
    <property type="entry name" value="DNA-DIRECTED RNA POLYMERASE SUBUNIT ALPHA"/>
    <property type="match status" value="1"/>
</dbReference>
<evidence type="ECO:0000259" key="1">
    <source>
        <dbReference type="Pfam" id="PF25475"/>
    </source>
</evidence>
<feature type="domain" description="DUF7903" evidence="1">
    <location>
        <begin position="114"/>
        <end position="227"/>
    </location>
</feature>